<keyword evidence="3" id="KW-0460">Magnesium</keyword>
<evidence type="ECO:0000256" key="3">
    <source>
        <dbReference type="ARBA" id="ARBA00022842"/>
    </source>
</evidence>
<protein>
    <submittedName>
        <fullName evidence="5">HpcH/HpaI aldolase/citrate lyase family protein</fullName>
    </submittedName>
</protein>
<comment type="cofactor">
    <cofactor evidence="1">
        <name>Mg(2+)</name>
        <dbReference type="ChEBI" id="CHEBI:18420"/>
    </cofactor>
</comment>
<evidence type="ECO:0000313" key="6">
    <source>
        <dbReference type="Proteomes" id="UP001597260"/>
    </source>
</evidence>
<keyword evidence="5" id="KW-0456">Lyase</keyword>
<evidence type="ECO:0000256" key="1">
    <source>
        <dbReference type="ARBA" id="ARBA00001946"/>
    </source>
</evidence>
<dbReference type="RefSeq" id="WP_377576229.1">
    <property type="nucleotide sequence ID" value="NZ_JBHTMP010000060.1"/>
</dbReference>
<dbReference type="SUPFAM" id="SSF51621">
    <property type="entry name" value="Phosphoenolpyruvate/pyruvate domain"/>
    <property type="match status" value="1"/>
</dbReference>
<dbReference type="Pfam" id="PF03328">
    <property type="entry name" value="HpcH_HpaI"/>
    <property type="match status" value="1"/>
</dbReference>
<reference evidence="6" key="1">
    <citation type="journal article" date="2019" name="Int. J. Syst. Evol. Microbiol.">
        <title>The Global Catalogue of Microorganisms (GCM) 10K type strain sequencing project: providing services to taxonomists for standard genome sequencing and annotation.</title>
        <authorList>
            <consortium name="The Broad Institute Genomics Platform"/>
            <consortium name="The Broad Institute Genome Sequencing Center for Infectious Disease"/>
            <person name="Wu L."/>
            <person name="Ma J."/>
        </authorList>
    </citation>
    <scope>NUCLEOTIDE SEQUENCE [LARGE SCALE GENOMIC DNA]</scope>
    <source>
        <strain evidence="6">JCM 31037</strain>
    </source>
</reference>
<dbReference type="InterPro" id="IPR015813">
    <property type="entry name" value="Pyrv/PenolPyrv_kinase-like_dom"/>
</dbReference>
<dbReference type="EMBL" id="JBHTMP010000060">
    <property type="protein sequence ID" value="MFD1324876.1"/>
    <property type="molecule type" value="Genomic_DNA"/>
</dbReference>
<evidence type="ECO:0000313" key="5">
    <source>
        <dbReference type="EMBL" id="MFD1324876.1"/>
    </source>
</evidence>
<dbReference type="Proteomes" id="UP001597260">
    <property type="component" value="Unassembled WGS sequence"/>
</dbReference>
<evidence type="ECO:0000259" key="4">
    <source>
        <dbReference type="Pfam" id="PF03328"/>
    </source>
</evidence>
<organism evidence="5 6">
    <name type="scientific">Micromonospora sonneratiae</name>
    <dbReference type="NCBI Taxonomy" id="1184706"/>
    <lineage>
        <taxon>Bacteria</taxon>
        <taxon>Bacillati</taxon>
        <taxon>Actinomycetota</taxon>
        <taxon>Actinomycetes</taxon>
        <taxon>Micromonosporales</taxon>
        <taxon>Micromonosporaceae</taxon>
        <taxon>Micromonospora</taxon>
    </lineage>
</organism>
<dbReference type="InterPro" id="IPR005000">
    <property type="entry name" value="Aldolase/citrate-lyase_domain"/>
</dbReference>
<dbReference type="PIRSF" id="PIRSF015582">
    <property type="entry name" value="Cit_lyase_B"/>
    <property type="match status" value="1"/>
</dbReference>
<accession>A0ABW3YMS1</accession>
<dbReference type="GO" id="GO:0016829">
    <property type="term" value="F:lyase activity"/>
    <property type="evidence" value="ECO:0007669"/>
    <property type="project" value="UniProtKB-KW"/>
</dbReference>
<dbReference type="PANTHER" id="PTHR32308:SF0">
    <property type="entry name" value="HPCH_HPAI ALDOLASE_CITRATE LYASE DOMAIN-CONTAINING PROTEIN"/>
    <property type="match status" value="1"/>
</dbReference>
<comment type="caution">
    <text evidence="5">The sequence shown here is derived from an EMBL/GenBank/DDBJ whole genome shotgun (WGS) entry which is preliminary data.</text>
</comment>
<proteinExistence type="predicted"/>
<keyword evidence="2" id="KW-0479">Metal-binding</keyword>
<evidence type="ECO:0000256" key="2">
    <source>
        <dbReference type="ARBA" id="ARBA00022723"/>
    </source>
</evidence>
<dbReference type="Gene3D" id="3.20.20.60">
    <property type="entry name" value="Phosphoenolpyruvate-binding domains"/>
    <property type="match status" value="1"/>
</dbReference>
<keyword evidence="6" id="KW-1185">Reference proteome</keyword>
<dbReference type="InterPro" id="IPR011206">
    <property type="entry name" value="Citrate_lyase_beta/mcl1/mcl2"/>
</dbReference>
<sequence length="281" mass="30794">MKYTRYCRSMLCTPATSVEWYVKSHQTGADICQVDLEDSVPPAQKEEARIKAETFFSAPSASTTRCAVRVNGVTEPDGLRDLLALRSYPVKPAIVVVPKVEAPRDIEIVEQLLSQSCPDVALFAVIETPRGVENVTEIATTSRRLRALVFGAADYSFSLGSGMSWEPLVYARARIVNAARSADIDVIDSPTFELADLSRLEYEATMARELGFSGKVALNPRQVSVINEIFSPGSELLERARRVVSAAQENGQGVTVVDGSMVGRPFFEASRRLLDEFGPSR</sequence>
<dbReference type="InterPro" id="IPR040442">
    <property type="entry name" value="Pyrv_kinase-like_dom_sf"/>
</dbReference>
<feature type="domain" description="HpcH/HpaI aldolase/citrate lyase" evidence="4">
    <location>
        <begin position="8"/>
        <end position="220"/>
    </location>
</feature>
<name>A0ABW3YMS1_9ACTN</name>
<gene>
    <name evidence="5" type="ORF">ACFQ4H_27700</name>
</gene>
<dbReference type="PANTHER" id="PTHR32308">
    <property type="entry name" value="LYASE BETA SUBUNIT, PUTATIVE (AFU_ORTHOLOGUE AFUA_4G13030)-RELATED"/>
    <property type="match status" value="1"/>
</dbReference>